<dbReference type="OrthoDB" id="9766710at2"/>
<feature type="repeat" description="TPR" evidence="3">
    <location>
        <begin position="399"/>
        <end position="432"/>
    </location>
</feature>
<keyword evidence="6" id="KW-1185">Reference proteome</keyword>
<feature type="signal peptide" evidence="4">
    <location>
        <begin position="1"/>
        <end position="34"/>
    </location>
</feature>
<feature type="repeat" description="TPR" evidence="3">
    <location>
        <begin position="433"/>
        <end position="466"/>
    </location>
</feature>
<keyword evidence="2 3" id="KW-0802">TPR repeat</keyword>
<dbReference type="PROSITE" id="PS51257">
    <property type="entry name" value="PROKAR_LIPOPROTEIN"/>
    <property type="match status" value="1"/>
</dbReference>
<dbReference type="RefSeq" id="WP_126536884.1">
    <property type="nucleotide sequence ID" value="NZ_AP018560.1"/>
</dbReference>
<evidence type="ECO:0000256" key="3">
    <source>
        <dbReference type="PROSITE-ProRule" id="PRU00339"/>
    </source>
</evidence>
<dbReference type="InterPro" id="IPR011990">
    <property type="entry name" value="TPR-like_helical_dom_sf"/>
</dbReference>
<dbReference type="Pfam" id="PF14559">
    <property type="entry name" value="TPR_19"/>
    <property type="match status" value="2"/>
</dbReference>
<dbReference type="Gene3D" id="1.25.40.10">
    <property type="entry name" value="Tetratricopeptide repeat domain"/>
    <property type="match status" value="2"/>
</dbReference>
<proteinExistence type="predicted"/>
<dbReference type="AlphaFoldDB" id="A0A2Z6E3Q5"/>
<dbReference type="InterPro" id="IPR019734">
    <property type="entry name" value="TPR_rpt"/>
</dbReference>
<dbReference type="SUPFAM" id="SSF48452">
    <property type="entry name" value="TPR-like"/>
    <property type="match status" value="2"/>
</dbReference>
<evidence type="ECO:0000313" key="6">
    <source>
        <dbReference type="Proteomes" id="UP000270530"/>
    </source>
</evidence>
<name>A0A2Z6E3Q5_9GAMM</name>
<gene>
    <name evidence="5" type="ORF">ALSL_0932</name>
</gene>
<evidence type="ECO:0000256" key="2">
    <source>
        <dbReference type="ARBA" id="ARBA00022803"/>
    </source>
</evidence>
<dbReference type="Pfam" id="PF13371">
    <property type="entry name" value="TPR_9"/>
    <property type="match status" value="1"/>
</dbReference>
<dbReference type="SMART" id="SM00028">
    <property type="entry name" value="TPR"/>
    <property type="match status" value="6"/>
</dbReference>
<feature type="repeat" description="TPR" evidence="3">
    <location>
        <begin position="535"/>
        <end position="568"/>
    </location>
</feature>
<dbReference type="Proteomes" id="UP000270530">
    <property type="component" value="Chromosome"/>
</dbReference>
<evidence type="ECO:0000256" key="4">
    <source>
        <dbReference type="SAM" id="SignalP"/>
    </source>
</evidence>
<dbReference type="PROSITE" id="PS50005">
    <property type="entry name" value="TPR"/>
    <property type="match status" value="3"/>
</dbReference>
<dbReference type="KEGG" id="rbd:ALSL_0932"/>
<dbReference type="PANTHER" id="PTHR45586:SF1">
    <property type="entry name" value="LIPOPOLYSACCHARIDE ASSEMBLY PROTEIN B"/>
    <property type="match status" value="1"/>
</dbReference>
<sequence>MLSGTPKFKQLRQCAIVGALLLLAACAVNRPQRASPPGASNAGVGQPLARLEVPIPDADHDLIAQLIAGEMALVHNDLKAAAGYYGRAMQLTRDPQVAGRAALLAIAVHDAEAAQRALERWQALGATPAQLAVARAQLALDRGDGAEARRQLDILLHSGEKDAWRQFTRILLEARDQALAAQLLEALATPERLSADPQAWLAMSELGDKLGRHAYAQRIADAAVRRFKRPETYAWAAQLKYKAGDREGAKRMLRQALARTPNDIQLRLAYAGLLGQEGAYADASRLLDRGPQNADTYALRVALAVQAGDKAALARLYEQLQRAPDEERSPWLLGQLAELLGRRGEALAWYDQVGDDDEHAFDADLRSAVLLFGQGKRADAHALLEQLETSYLDQPAQLRRAYQADAELYMQEQRYAQAADAYGRALQIMPDDPELLYGRGMAYAQGGQIDQAEADFRHLLKLRPNDPDACNALGYTLADASRDLDEAERLIEIARAARPNDPAIADSWGWLQYRRGHLDEAERVLRSAWAGRKDAEIGVHLGEVLWQRGKRDEAMRVFDEVRRLDPQNASLEATLQRLKP</sequence>
<dbReference type="EMBL" id="AP018560">
    <property type="protein sequence ID" value="BBD79597.1"/>
    <property type="molecule type" value="Genomic_DNA"/>
</dbReference>
<organism evidence="5 6">
    <name type="scientific">Aerosticca soli</name>
    <dbReference type="NCBI Taxonomy" id="2010829"/>
    <lineage>
        <taxon>Bacteria</taxon>
        <taxon>Pseudomonadati</taxon>
        <taxon>Pseudomonadota</taxon>
        <taxon>Gammaproteobacteria</taxon>
        <taxon>Lysobacterales</taxon>
        <taxon>Rhodanobacteraceae</taxon>
        <taxon>Aerosticca</taxon>
    </lineage>
</organism>
<accession>A0A2Z6E3Q5</accession>
<keyword evidence="1" id="KW-0677">Repeat</keyword>
<dbReference type="InterPro" id="IPR051012">
    <property type="entry name" value="CellSynth/LPSAsmb/PSIAsmb"/>
</dbReference>
<keyword evidence="4" id="KW-0732">Signal</keyword>
<reference evidence="6" key="1">
    <citation type="submission" date="2018-04" db="EMBL/GenBank/DDBJ databases">
        <authorList>
            <person name="Watanabe M."/>
            <person name="Kojima H."/>
        </authorList>
    </citation>
    <scope>NUCLEOTIDE SEQUENCE [LARGE SCALE GENOMIC DNA]</scope>
    <source>
        <strain evidence="6">Dysh456</strain>
    </source>
</reference>
<feature type="chain" id="PRO_5016260044" evidence="4">
    <location>
        <begin position="35"/>
        <end position="580"/>
    </location>
</feature>
<evidence type="ECO:0000256" key="1">
    <source>
        <dbReference type="ARBA" id="ARBA00022737"/>
    </source>
</evidence>
<dbReference type="PANTHER" id="PTHR45586">
    <property type="entry name" value="TPR REPEAT-CONTAINING PROTEIN PA4667"/>
    <property type="match status" value="1"/>
</dbReference>
<reference evidence="6" key="2">
    <citation type="submission" date="2018-06" db="EMBL/GenBank/DDBJ databases">
        <title>Genome sequence of Rhodanobacteraceae bacterium strain Dysh456.</title>
        <authorList>
            <person name="Fukui M."/>
        </authorList>
    </citation>
    <scope>NUCLEOTIDE SEQUENCE [LARGE SCALE GENOMIC DNA]</scope>
    <source>
        <strain evidence="6">Dysh456</strain>
    </source>
</reference>
<protein>
    <submittedName>
        <fullName evidence="5">TPR domain protein</fullName>
    </submittedName>
</protein>
<evidence type="ECO:0000313" key="5">
    <source>
        <dbReference type="EMBL" id="BBD79597.1"/>
    </source>
</evidence>